<dbReference type="STRING" id="319653.SAMN04487973_102107"/>
<evidence type="ECO:0000313" key="5">
    <source>
        <dbReference type="Proteomes" id="UP000182818"/>
    </source>
</evidence>
<dbReference type="AlphaFoldDB" id="A0A0R2K4Z7"/>
<dbReference type="Pfam" id="PF06908">
    <property type="entry name" value="YpsA"/>
    <property type="match status" value="1"/>
</dbReference>
<dbReference type="SUPFAM" id="SSF102405">
    <property type="entry name" value="MCP/YpsA-like"/>
    <property type="match status" value="1"/>
</dbReference>
<dbReference type="PATRIC" id="fig|319653.3.peg.1921"/>
<evidence type="ECO:0000313" key="4">
    <source>
        <dbReference type="Proteomes" id="UP000051749"/>
    </source>
</evidence>
<protein>
    <recommendedName>
        <fullName evidence="1">UPF0398 protein IV87_GL001888</fullName>
    </recommendedName>
</protein>
<gene>
    <name evidence="2" type="ORF">IV87_GL001888</name>
    <name evidence="3" type="ORF">SAMN04487973_102107</name>
</gene>
<dbReference type="GeneID" id="76043244"/>
<dbReference type="RefSeq" id="WP_057805658.1">
    <property type="nucleotide sequence ID" value="NZ_BJYP01000011.1"/>
</dbReference>
<dbReference type="Proteomes" id="UP000051749">
    <property type="component" value="Unassembled WGS sequence"/>
</dbReference>
<accession>A0A0R2K4Z7</accession>
<comment type="caution">
    <text evidence="2">The sequence shown here is derived from an EMBL/GenBank/DDBJ whole genome shotgun (WGS) entry which is preliminary data.</text>
</comment>
<dbReference type="NCBIfam" id="NF010181">
    <property type="entry name" value="PRK13660.1"/>
    <property type="match status" value="1"/>
</dbReference>
<dbReference type="PIRSF" id="PIRSF021290">
    <property type="entry name" value="DUF1273"/>
    <property type="match status" value="1"/>
</dbReference>
<name>A0A0R2K4Z7_9LACO</name>
<dbReference type="PANTHER" id="PTHR38440:SF1">
    <property type="entry name" value="UPF0398 PROTEIN SPR0331"/>
    <property type="match status" value="1"/>
</dbReference>
<dbReference type="Proteomes" id="UP000182818">
    <property type="component" value="Unassembled WGS sequence"/>
</dbReference>
<dbReference type="Gene3D" id="3.40.50.450">
    <property type="match status" value="1"/>
</dbReference>
<proteinExistence type="inferred from homology"/>
<dbReference type="EMBL" id="FOGK01000002">
    <property type="protein sequence ID" value="SER16302.1"/>
    <property type="molecule type" value="Genomic_DNA"/>
</dbReference>
<organism evidence="2 4">
    <name type="scientific">Pediococcus ethanolidurans</name>
    <dbReference type="NCBI Taxonomy" id="319653"/>
    <lineage>
        <taxon>Bacteria</taxon>
        <taxon>Bacillati</taxon>
        <taxon>Bacillota</taxon>
        <taxon>Bacilli</taxon>
        <taxon>Lactobacillales</taxon>
        <taxon>Lactobacillaceae</taxon>
        <taxon>Pediococcus</taxon>
    </lineage>
</organism>
<dbReference type="HAMAP" id="MF_01575">
    <property type="entry name" value="UPF0398"/>
    <property type="match status" value="1"/>
</dbReference>
<sequence length="189" mass="22189">MSRVWITGYRSYELEIFNDKDPKLLIIKNVIKQALKNRLESGTDWLITGAQLGVEQWATEAGVQLKKEYPDFKIAVMLPFTEFGQQWNENNQAKLSQILTKADFTDSVSHNPYQAPQQLKTYQHFMLAHTDQAILLYDPEHPGKTKYDYEVIQKWRENHPYPLELIDFEDLQEAAEEYTENQNNSFNLD</sequence>
<reference evidence="2 4" key="1">
    <citation type="journal article" date="2015" name="Genome Announc.">
        <title>Expanding the biotechnology potential of lactobacilli through comparative genomics of 213 strains and associated genera.</title>
        <authorList>
            <person name="Sun Z."/>
            <person name="Harris H.M."/>
            <person name="McCann A."/>
            <person name="Guo C."/>
            <person name="Argimon S."/>
            <person name="Zhang W."/>
            <person name="Yang X."/>
            <person name="Jeffery I.B."/>
            <person name="Cooney J.C."/>
            <person name="Kagawa T.F."/>
            <person name="Liu W."/>
            <person name="Song Y."/>
            <person name="Salvetti E."/>
            <person name="Wrobel A."/>
            <person name="Rasinkangas P."/>
            <person name="Parkhill J."/>
            <person name="Rea M.C."/>
            <person name="O'Sullivan O."/>
            <person name="Ritari J."/>
            <person name="Douillard F.P."/>
            <person name="Paul Ross R."/>
            <person name="Yang R."/>
            <person name="Briner A.E."/>
            <person name="Felis G.E."/>
            <person name="de Vos W.M."/>
            <person name="Barrangou R."/>
            <person name="Klaenhammer T.R."/>
            <person name="Caufield P.W."/>
            <person name="Cui Y."/>
            <person name="Zhang H."/>
            <person name="O'Toole P.W."/>
        </authorList>
    </citation>
    <scope>NUCLEOTIDE SEQUENCE [LARGE SCALE GENOMIC DNA]</scope>
    <source>
        <strain evidence="2 4">DSM 22301</strain>
    </source>
</reference>
<dbReference type="InterPro" id="IPR010697">
    <property type="entry name" value="YspA"/>
</dbReference>
<reference evidence="3 5" key="2">
    <citation type="submission" date="2016-10" db="EMBL/GenBank/DDBJ databases">
        <authorList>
            <person name="Varghese N."/>
            <person name="Submissions S."/>
        </authorList>
    </citation>
    <scope>NUCLEOTIDE SEQUENCE [LARGE SCALE GENOMIC DNA]</scope>
    <source>
        <strain evidence="3 5">CGMCC 1.3889</strain>
    </source>
</reference>
<dbReference type="EMBL" id="JQBY01000006">
    <property type="protein sequence ID" value="KRN82934.1"/>
    <property type="molecule type" value="Genomic_DNA"/>
</dbReference>
<evidence type="ECO:0000256" key="1">
    <source>
        <dbReference type="HAMAP-Rule" id="MF_01575"/>
    </source>
</evidence>
<dbReference type="OrthoDB" id="2301957at2"/>
<evidence type="ECO:0000313" key="2">
    <source>
        <dbReference type="EMBL" id="KRN82934.1"/>
    </source>
</evidence>
<evidence type="ECO:0000313" key="3">
    <source>
        <dbReference type="EMBL" id="SER16302.1"/>
    </source>
</evidence>
<comment type="similarity">
    <text evidence="1">Belongs to the UPF0398 family.</text>
</comment>
<dbReference type="PANTHER" id="PTHR38440">
    <property type="entry name" value="UPF0398 PROTEIN YPSA"/>
    <property type="match status" value="1"/>
</dbReference>
<keyword evidence="5" id="KW-1185">Reference proteome</keyword>